<dbReference type="AlphaFoldDB" id="A0A917H114"/>
<reference evidence="2" key="1">
    <citation type="journal article" date="2014" name="Int. J. Syst. Evol. Microbiol.">
        <title>Complete genome sequence of Corynebacterium casei LMG S-19264T (=DSM 44701T), isolated from a smear-ripened cheese.</title>
        <authorList>
            <consortium name="US DOE Joint Genome Institute (JGI-PGF)"/>
            <person name="Walter F."/>
            <person name="Albersmeier A."/>
            <person name="Kalinowski J."/>
            <person name="Ruckert C."/>
        </authorList>
    </citation>
    <scope>NUCLEOTIDE SEQUENCE</scope>
    <source>
        <strain evidence="2">CGMCC 1.12187</strain>
    </source>
</reference>
<organism evidence="2 3">
    <name type="scientific">Kocuria dechangensis</name>
    <dbReference type="NCBI Taxonomy" id="1176249"/>
    <lineage>
        <taxon>Bacteria</taxon>
        <taxon>Bacillati</taxon>
        <taxon>Actinomycetota</taxon>
        <taxon>Actinomycetes</taxon>
        <taxon>Micrococcales</taxon>
        <taxon>Micrococcaceae</taxon>
        <taxon>Kocuria</taxon>
    </lineage>
</organism>
<dbReference type="EMBL" id="BMEQ01000019">
    <property type="protein sequence ID" value="GGG64511.1"/>
    <property type="molecule type" value="Genomic_DNA"/>
</dbReference>
<dbReference type="Proteomes" id="UP000638848">
    <property type="component" value="Unassembled WGS sequence"/>
</dbReference>
<sequence length="100" mass="11562">MSQLPDHFRVFKPQEVAAAIRMLPESTLRKMAREGKIPFHLGPKNSVWFTLDDIEEILRTFHQPVRTNESLEQLVGDSQEVNPFRTTSRSSSTRRIRAKA</sequence>
<feature type="region of interest" description="Disordered" evidence="1">
    <location>
        <begin position="76"/>
        <end position="100"/>
    </location>
</feature>
<accession>A0A917H114</accession>
<keyword evidence="3" id="KW-1185">Reference proteome</keyword>
<evidence type="ECO:0000313" key="2">
    <source>
        <dbReference type="EMBL" id="GGG64511.1"/>
    </source>
</evidence>
<evidence type="ECO:0008006" key="4">
    <source>
        <dbReference type="Google" id="ProtNLM"/>
    </source>
</evidence>
<name>A0A917H114_9MICC</name>
<evidence type="ECO:0000313" key="3">
    <source>
        <dbReference type="Proteomes" id="UP000638848"/>
    </source>
</evidence>
<gene>
    <name evidence="2" type="ORF">GCM10011374_30170</name>
</gene>
<protein>
    <recommendedName>
        <fullName evidence="4">Helix-turn-helix domain-containing protein</fullName>
    </recommendedName>
</protein>
<comment type="caution">
    <text evidence="2">The sequence shown here is derived from an EMBL/GenBank/DDBJ whole genome shotgun (WGS) entry which is preliminary data.</text>
</comment>
<proteinExistence type="predicted"/>
<reference evidence="2" key="2">
    <citation type="submission" date="2020-09" db="EMBL/GenBank/DDBJ databases">
        <authorList>
            <person name="Sun Q."/>
            <person name="Zhou Y."/>
        </authorList>
    </citation>
    <scope>NUCLEOTIDE SEQUENCE</scope>
    <source>
        <strain evidence="2">CGMCC 1.12187</strain>
    </source>
</reference>
<evidence type="ECO:0000256" key="1">
    <source>
        <dbReference type="SAM" id="MobiDB-lite"/>
    </source>
</evidence>